<protein>
    <submittedName>
        <fullName evidence="1">Uncharacterized protein</fullName>
    </submittedName>
</protein>
<gene>
    <name evidence="1" type="ORF">GQA70_06050</name>
</gene>
<sequence>MKHDTELTEQALRAEAIVESWLPPEAPLAMPTQPLTRAETERRSGWLRIFFGNPAV</sequence>
<dbReference type="RefSeq" id="WP_023851649.1">
    <property type="nucleotide sequence ID" value="NZ_CP047166.1"/>
</dbReference>
<dbReference type="EMBL" id="CP047166">
    <property type="protein sequence ID" value="QRF65914.1"/>
    <property type="molecule type" value="Genomic_DNA"/>
</dbReference>
<accession>A0ABX7F606</accession>
<dbReference type="Proteomes" id="UP000596387">
    <property type="component" value="Chromosome"/>
</dbReference>
<proteinExistence type="predicted"/>
<evidence type="ECO:0000313" key="2">
    <source>
        <dbReference type="Proteomes" id="UP000596387"/>
    </source>
</evidence>
<reference evidence="1 2" key="1">
    <citation type="submission" date="2019-12" db="EMBL/GenBank/DDBJ databases">
        <title>Complete Genome Sequence of a Quorum-Sensing Bacterium,Rhodobacteraceae bacterium C31, Isolated from a marine microalgae symbiotic bacteria.</title>
        <authorList>
            <person name="Zhang Y."/>
        </authorList>
    </citation>
    <scope>NUCLEOTIDE SEQUENCE [LARGE SCALE GENOMIC DNA]</scope>
    <source>
        <strain evidence="1 2">C31</strain>
    </source>
</reference>
<organism evidence="1 2">
    <name type="scientific">Ponticoccus alexandrii</name>
    <dbReference type="NCBI Taxonomy" id="1943633"/>
    <lineage>
        <taxon>Bacteria</taxon>
        <taxon>Pseudomonadati</taxon>
        <taxon>Pseudomonadota</taxon>
        <taxon>Alphaproteobacteria</taxon>
        <taxon>Rhodobacterales</taxon>
        <taxon>Roseobacteraceae</taxon>
        <taxon>Ponticoccus</taxon>
    </lineage>
</organism>
<evidence type="ECO:0000313" key="1">
    <source>
        <dbReference type="EMBL" id="QRF65914.1"/>
    </source>
</evidence>
<name>A0ABX7F606_9RHOB</name>
<keyword evidence="2" id="KW-1185">Reference proteome</keyword>